<dbReference type="GO" id="GO:0004252">
    <property type="term" value="F:serine-type endopeptidase activity"/>
    <property type="evidence" value="ECO:0007669"/>
    <property type="project" value="InterPro"/>
</dbReference>
<protein>
    <submittedName>
        <fullName evidence="9">Membrane-associated serine protease</fullName>
    </submittedName>
</protein>
<keyword evidence="6 7" id="KW-0472">Membrane</keyword>
<evidence type="ECO:0000313" key="10">
    <source>
        <dbReference type="Proteomes" id="UP000051751"/>
    </source>
</evidence>
<sequence>MRLAVKLVIKGWIDLNSRQANWRDWPFMTYGIIAICVVVFLVETMWPGGSTNAQTLMALGANVAPLVKNGQPWRLFTAMWLHIGFMHLLLNMVSLYYVGINLERIYGHAKFLLIYLYSGLTGNLFSYWHALRTQQITVAAGASTAIFGVFMATAVLYVTMDNPYIRQYARAMWAVIVVNLIFNLIPGAGVDIFGHLGGIIGGALAAFTLAPWGNRFNFKLPAESAMFGVLAVATAGLAVYLL</sequence>
<dbReference type="OrthoDB" id="9813074at2"/>
<reference evidence="9 10" key="1">
    <citation type="journal article" date="2015" name="Genome Announc.">
        <title>Expanding the biotechnology potential of lactobacilli through comparative genomics of 213 strains and associated genera.</title>
        <authorList>
            <person name="Sun Z."/>
            <person name="Harris H.M."/>
            <person name="McCann A."/>
            <person name="Guo C."/>
            <person name="Argimon S."/>
            <person name="Zhang W."/>
            <person name="Yang X."/>
            <person name="Jeffery I.B."/>
            <person name="Cooney J.C."/>
            <person name="Kagawa T.F."/>
            <person name="Liu W."/>
            <person name="Song Y."/>
            <person name="Salvetti E."/>
            <person name="Wrobel A."/>
            <person name="Rasinkangas P."/>
            <person name="Parkhill J."/>
            <person name="Rea M.C."/>
            <person name="O'Sullivan O."/>
            <person name="Ritari J."/>
            <person name="Douillard F.P."/>
            <person name="Paul Ross R."/>
            <person name="Yang R."/>
            <person name="Briner A.E."/>
            <person name="Felis G.E."/>
            <person name="de Vos W.M."/>
            <person name="Barrangou R."/>
            <person name="Klaenhammer T.R."/>
            <person name="Caufield P.W."/>
            <person name="Cui Y."/>
            <person name="Zhang H."/>
            <person name="O'Toole P.W."/>
        </authorList>
    </citation>
    <scope>NUCLEOTIDE SEQUENCE [LARGE SCALE GENOMIC DNA]</scope>
    <source>
        <strain evidence="9 10">ATCC BAA-66</strain>
    </source>
</reference>
<dbReference type="EMBL" id="JQAT01000002">
    <property type="protein sequence ID" value="KRN28896.1"/>
    <property type="molecule type" value="Genomic_DNA"/>
</dbReference>
<comment type="caution">
    <text evidence="9">The sequence shown here is derived from an EMBL/GenBank/DDBJ whole genome shotgun (WGS) entry which is preliminary data.</text>
</comment>
<dbReference type="PANTHER" id="PTHR43731:SF14">
    <property type="entry name" value="PRESENILIN-ASSOCIATED RHOMBOID-LIKE PROTEIN, MITOCHONDRIAL"/>
    <property type="match status" value="1"/>
</dbReference>
<feature type="transmembrane region" description="Helical" evidence="7">
    <location>
        <begin position="79"/>
        <end position="99"/>
    </location>
</feature>
<keyword evidence="5 7" id="KW-1133">Transmembrane helix</keyword>
<comment type="similarity">
    <text evidence="2">Belongs to the peptidase S54 family.</text>
</comment>
<feature type="transmembrane region" description="Helical" evidence="7">
    <location>
        <begin position="111"/>
        <end position="130"/>
    </location>
</feature>
<keyword evidence="3 7" id="KW-0812">Transmembrane</keyword>
<feature type="transmembrane region" description="Helical" evidence="7">
    <location>
        <begin position="170"/>
        <end position="186"/>
    </location>
</feature>
<evidence type="ECO:0000259" key="8">
    <source>
        <dbReference type="Pfam" id="PF01694"/>
    </source>
</evidence>
<dbReference type="PATRIC" id="fig|81857.3.peg.1110"/>
<evidence type="ECO:0000313" key="9">
    <source>
        <dbReference type="EMBL" id="KRN28896.1"/>
    </source>
</evidence>
<dbReference type="GO" id="GO:0006508">
    <property type="term" value="P:proteolysis"/>
    <property type="evidence" value="ECO:0007669"/>
    <property type="project" value="UniProtKB-KW"/>
</dbReference>
<dbReference type="Proteomes" id="UP000051751">
    <property type="component" value="Unassembled WGS sequence"/>
</dbReference>
<proteinExistence type="inferred from homology"/>
<dbReference type="AlphaFoldDB" id="A0A0R2FK05"/>
<accession>A0A0R2FK05</accession>
<dbReference type="Gene3D" id="1.20.1540.10">
    <property type="entry name" value="Rhomboid-like"/>
    <property type="match status" value="1"/>
</dbReference>
<feature type="transmembrane region" description="Helical" evidence="7">
    <location>
        <begin position="136"/>
        <end position="158"/>
    </location>
</feature>
<dbReference type="InterPro" id="IPR022764">
    <property type="entry name" value="Peptidase_S54_rhomboid_dom"/>
</dbReference>
<organism evidence="9 10">
    <name type="scientific">Lactobacillus selangorensis</name>
    <dbReference type="NCBI Taxonomy" id="81857"/>
    <lineage>
        <taxon>Bacteria</taxon>
        <taxon>Bacillati</taxon>
        <taxon>Bacillota</taxon>
        <taxon>Bacilli</taxon>
        <taxon>Lactobacillales</taxon>
        <taxon>Lactobacillaceae</taxon>
        <taxon>Lactobacillus</taxon>
    </lineage>
</organism>
<evidence type="ECO:0000256" key="1">
    <source>
        <dbReference type="ARBA" id="ARBA00004141"/>
    </source>
</evidence>
<gene>
    <name evidence="9" type="ORF">IV38_GL001104</name>
</gene>
<dbReference type="GO" id="GO:0016020">
    <property type="term" value="C:membrane"/>
    <property type="evidence" value="ECO:0007669"/>
    <property type="project" value="UniProtKB-SubCell"/>
</dbReference>
<evidence type="ECO:0000256" key="6">
    <source>
        <dbReference type="ARBA" id="ARBA00023136"/>
    </source>
</evidence>
<dbReference type="PANTHER" id="PTHR43731">
    <property type="entry name" value="RHOMBOID PROTEASE"/>
    <property type="match status" value="1"/>
</dbReference>
<evidence type="ECO:0000256" key="3">
    <source>
        <dbReference type="ARBA" id="ARBA00022692"/>
    </source>
</evidence>
<dbReference type="SUPFAM" id="SSF144091">
    <property type="entry name" value="Rhomboid-like"/>
    <property type="match status" value="1"/>
</dbReference>
<dbReference type="InterPro" id="IPR035952">
    <property type="entry name" value="Rhomboid-like_sf"/>
</dbReference>
<keyword evidence="4" id="KW-0378">Hydrolase</keyword>
<feature type="domain" description="Peptidase S54 rhomboid" evidence="8">
    <location>
        <begin position="70"/>
        <end position="210"/>
    </location>
</feature>
<evidence type="ECO:0000256" key="2">
    <source>
        <dbReference type="ARBA" id="ARBA00009045"/>
    </source>
</evidence>
<evidence type="ECO:0000256" key="4">
    <source>
        <dbReference type="ARBA" id="ARBA00022801"/>
    </source>
</evidence>
<comment type="subcellular location">
    <subcellularLocation>
        <location evidence="1">Membrane</location>
        <topology evidence="1">Multi-pass membrane protein</topology>
    </subcellularLocation>
</comment>
<name>A0A0R2FK05_9LACO</name>
<evidence type="ECO:0000256" key="5">
    <source>
        <dbReference type="ARBA" id="ARBA00022989"/>
    </source>
</evidence>
<dbReference type="Pfam" id="PF01694">
    <property type="entry name" value="Rhomboid"/>
    <property type="match status" value="1"/>
</dbReference>
<feature type="transmembrane region" description="Helical" evidence="7">
    <location>
        <begin position="224"/>
        <end position="241"/>
    </location>
</feature>
<feature type="transmembrane region" description="Helical" evidence="7">
    <location>
        <begin position="27"/>
        <end position="46"/>
    </location>
</feature>
<dbReference type="InterPro" id="IPR050925">
    <property type="entry name" value="Rhomboid_protease_S54"/>
</dbReference>
<keyword evidence="9" id="KW-0645">Protease</keyword>
<evidence type="ECO:0000256" key="7">
    <source>
        <dbReference type="SAM" id="Phobius"/>
    </source>
</evidence>